<gene>
    <name evidence="2" type="ORF">QTG54_015048</name>
</gene>
<feature type="chain" id="PRO_5041989800" evidence="1">
    <location>
        <begin position="26"/>
        <end position="342"/>
    </location>
</feature>
<evidence type="ECO:0000313" key="3">
    <source>
        <dbReference type="Proteomes" id="UP001224775"/>
    </source>
</evidence>
<comment type="caution">
    <text evidence="2">The sequence shown here is derived from an EMBL/GenBank/DDBJ whole genome shotgun (WGS) entry which is preliminary data.</text>
</comment>
<evidence type="ECO:0000313" key="2">
    <source>
        <dbReference type="EMBL" id="KAK1734281.1"/>
    </source>
</evidence>
<dbReference type="AlphaFoldDB" id="A0AAD8XVV8"/>
<accession>A0AAD8XVV8</accession>
<name>A0AAD8XVV8_9STRA</name>
<reference evidence="2" key="1">
    <citation type="submission" date="2023-06" db="EMBL/GenBank/DDBJ databases">
        <title>Survivors Of The Sea: Transcriptome response of Skeletonema marinoi to long-term dormancy.</title>
        <authorList>
            <person name="Pinder M.I.M."/>
            <person name="Kourtchenko O."/>
            <person name="Robertson E.K."/>
            <person name="Larsson T."/>
            <person name="Maumus F."/>
            <person name="Osuna-Cruz C.M."/>
            <person name="Vancaester E."/>
            <person name="Stenow R."/>
            <person name="Vandepoele K."/>
            <person name="Ploug H."/>
            <person name="Bruchert V."/>
            <person name="Godhe A."/>
            <person name="Topel M."/>
        </authorList>
    </citation>
    <scope>NUCLEOTIDE SEQUENCE</scope>
    <source>
        <strain evidence="2">R05AC</strain>
    </source>
</reference>
<dbReference type="EMBL" id="JATAAI010000040">
    <property type="protein sequence ID" value="KAK1734281.1"/>
    <property type="molecule type" value="Genomic_DNA"/>
</dbReference>
<organism evidence="2 3">
    <name type="scientific">Skeletonema marinoi</name>
    <dbReference type="NCBI Taxonomy" id="267567"/>
    <lineage>
        <taxon>Eukaryota</taxon>
        <taxon>Sar</taxon>
        <taxon>Stramenopiles</taxon>
        <taxon>Ochrophyta</taxon>
        <taxon>Bacillariophyta</taxon>
        <taxon>Coscinodiscophyceae</taxon>
        <taxon>Thalassiosirophycidae</taxon>
        <taxon>Thalassiosirales</taxon>
        <taxon>Skeletonemataceae</taxon>
        <taxon>Skeletonema</taxon>
        <taxon>Skeletonema marinoi-dohrnii complex</taxon>
    </lineage>
</organism>
<feature type="signal peptide" evidence="1">
    <location>
        <begin position="1"/>
        <end position="25"/>
    </location>
</feature>
<proteinExistence type="predicted"/>
<protein>
    <submittedName>
        <fullName evidence="2">Uncharacterized protein</fullName>
    </submittedName>
</protein>
<evidence type="ECO:0000256" key="1">
    <source>
        <dbReference type="SAM" id="SignalP"/>
    </source>
</evidence>
<dbReference type="Proteomes" id="UP001224775">
    <property type="component" value="Unassembled WGS sequence"/>
</dbReference>
<keyword evidence="3" id="KW-1185">Reference proteome</keyword>
<keyword evidence="1" id="KW-0732">Signal</keyword>
<sequence length="342" mass="38790">MKNQHHQHVFHTAAATLLLFSSSHGFSYNSKRKQECSSSLLHYTNNADSTTTSRATTTTQQKPQWVPMEIIELAAEDLAIPPSQFIQTYSDIEAYTSCDDDEDALHECDFFGQYLGPTKWVHLTPLAIDSGVNRLHFEIWREVWQNPHGSVEVADVVSKETLRYYNEFILEEPRSSSSSTECTTTRPLVRVKVVPASFGLEGFEDAIWEAYEEEMNHHDDDDSDSTTTSSTKKNKCREVTFIVAAPDLSDPILMEEGTTSVSPQEEFEPDRFRLFASSLSEKLREFEEIEKMPLRDKVQLTSFHPLWKNSEECGIVSIDGSSSEGCRYFPYPSVAVSTNVEV</sequence>